<dbReference type="SMART" id="SM01117">
    <property type="entry name" value="Cyt-b5"/>
    <property type="match status" value="1"/>
</dbReference>
<feature type="domain" description="Cytochrome b5 heme-binding" evidence="6">
    <location>
        <begin position="112"/>
        <end position="189"/>
    </location>
</feature>
<dbReference type="EMBL" id="LGRX02000692">
    <property type="protein sequence ID" value="KAK3287828.1"/>
    <property type="molecule type" value="Genomic_DNA"/>
</dbReference>
<evidence type="ECO:0000256" key="5">
    <source>
        <dbReference type="RuleBase" id="RU362121"/>
    </source>
</evidence>
<evidence type="ECO:0000259" key="6">
    <source>
        <dbReference type="PROSITE" id="PS50255"/>
    </source>
</evidence>
<sequence length="189" mass="19711">MRPRNIMVLRIQTRLSNRNCGAQAARHLLRTAINHIRDPKTAAANRVGVLNGHFNPGLKIAVEPSALGGFTMNVEFGGAGGAQAVEAPVAAAAPAAPAPVAAAPAPAPAAAAASLTAAEVAKHNTEADCWVILHNKVYDVTKFLPDHPGGKKAIVLFAGKDATEEFDMLHNFNVLAKYLPAEACLGELQ</sequence>
<dbReference type="InterPro" id="IPR050668">
    <property type="entry name" value="Cytochrome_b5"/>
</dbReference>
<dbReference type="InterPro" id="IPR001199">
    <property type="entry name" value="Cyt_B5-like_heme/steroid-bd"/>
</dbReference>
<dbReference type="GO" id="GO:0016020">
    <property type="term" value="C:membrane"/>
    <property type="evidence" value="ECO:0007669"/>
    <property type="project" value="TreeGrafter"/>
</dbReference>
<comment type="caution">
    <text evidence="7">The sequence shown here is derived from an EMBL/GenBank/DDBJ whole genome shotgun (WGS) entry which is preliminary data.</text>
</comment>
<dbReference type="AlphaFoldDB" id="A0AAE0H0P8"/>
<dbReference type="FunFam" id="3.10.120.10:FF:000009">
    <property type="entry name" value="Cytochrome b2, mitochondrial, putative"/>
    <property type="match status" value="1"/>
</dbReference>
<evidence type="ECO:0000256" key="4">
    <source>
        <dbReference type="ARBA" id="ARBA00038168"/>
    </source>
</evidence>
<name>A0AAE0H0P8_9CHLO</name>
<dbReference type="InterPro" id="IPR036400">
    <property type="entry name" value="Cyt_B5-like_heme/steroid_sf"/>
</dbReference>
<dbReference type="Gene3D" id="3.10.120.10">
    <property type="entry name" value="Cytochrome b5-like heme/steroid binding domain"/>
    <property type="match status" value="1"/>
</dbReference>
<keyword evidence="2 5" id="KW-0479">Metal-binding</keyword>
<keyword evidence="9" id="KW-1185">Reference proteome</keyword>
<dbReference type="EMBL" id="LGRX02000692">
    <property type="protein sequence ID" value="KAK3287827.1"/>
    <property type="molecule type" value="Genomic_DNA"/>
</dbReference>
<dbReference type="GO" id="GO:0046872">
    <property type="term" value="F:metal ion binding"/>
    <property type="evidence" value="ECO:0007669"/>
    <property type="project" value="UniProtKB-UniRule"/>
</dbReference>
<dbReference type="InterPro" id="IPR018506">
    <property type="entry name" value="Cyt_B5_heme-BS"/>
</dbReference>
<comment type="similarity">
    <text evidence="4 5">Belongs to the cytochrome b5 family.</text>
</comment>
<evidence type="ECO:0000256" key="2">
    <source>
        <dbReference type="ARBA" id="ARBA00022723"/>
    </source>
</evidence>
<evidence type="ECO:0000256" key="3">
    <source>
        <dbReference type="ARBA" id="ARBA00023004"/>
    </source>
</evidence>
<dbReference type="PROSITE" id="PS50255">
    <property type="entry name" value="CYTOCHROME_B5_2"/>
    <property type="match status" value="1"/>
</dbReference>
<dbReference type="SUPFAM" id="SSF55856">
    <property type="entry name" value="Cytochrome b5-like heme/steroid binding domain"/>
    <property type="match status" value="1"/>
</dbReference>
<dbReference type="Pfam" id="PF00173">
    <property type="entry name" value="Cyt-b5"/>
    <property type="match status" value="1"/>
</dbReference>
<proteinExistence type="inferred from homology"/>
<gene>
    <name evidence="7" type="ORF">CYMTET_4678</name>
    <name evidence="8" type="ORF">CYMTET_4679</name>
</gene>
<evidence type="ECO:0000313" key="9">
    <source>
        <dbReference type="Proteomes" id="UP001190700"/>
    </source>
</evidence>
<dbReference type="GO" id="GO:0020037">
    <property type="term" value="F:heme binding"/>
    <property type="evidence" value="ECO:0007669"/>
    <property type="project" value="UniProtKB-UniRule"/>
</dbReference>
<evidence type="ECO:0000313" key="7">
    <source>
        <dbReference type="EMBL" id="KAK3287827.1"/>
    </source>
</evidence>
<dbReference type="PROSITE" id="PS00191">
    <property type="entry name" value="CYTOCHROME_B5_1"/>
    <property type="match status" value="1"/>
</dbReference>
<dbReference type="Proteomes" id="UP001190700">
    <property type="component" value="Unassembled WGS sequence"/>
</dbReference>
<protein>
    <recommendedName>
        <fullName evidence="6">Cytochrome b5 heme-binding domain-containing protein</fullName>
    </recommendedName>
</protein>
<dbReference type="PANTHER" id="PTHR19359">
    <property type="entry name" value="CYTOCHROME B5"/>
    <property type="match status" value="1"/>
</dbReference>
<reference evidence="7 9" key="1">
    <citation type="journal article" date="2015" name="Genome Biol. Evol.">
        <title>Comparative Genomics of a Bacterivorous Green Alga Reveals Evolutionary Causalities and Consequences of Phago-Mixotrophic Mode of Nutrition.</title>
        <authorList>
            <person name="Burns J.A."/>
            <person name="Paasch A."/>
            <person name="Narechania A."/>
            <person name="Kim E."/>
        </authorList>
    </citation>
    <scope>NUCLEOTIDE SEQUENCE [LARGE SCALE GENOMIC DNA]</scope>
    <source>
        <strain evidence="7">PLY_AMNH</strain>
    </source>
</reference>
<evidence type="ECO:0000313" key="8">
    <source>
        <dbReference type="EMBL" id="KAK3287828.1"/>
    </source>
</evidence>
<dbReference type="PRINTS" id="PR00363">
    <property type="entry name" value="CYTOCHROMEB5"/>
</dbReference>
<evidence type="ECO:0000256" key="1">
    <source>
        <dbReference type="ARBA" id="ARBA00022617"/>
    </source>
</evidence>
<keyword evidence="3 5" id="KW-0408">Iron</keyword>
<accession>A0AAE0H0P8</accession>
<keyword evidence="1 5" id="KW-0349">Heme</keyword>
<reference evidence="7" key="2">
    <citation type="submission" date="2023-06" db="EMBL/GenBank/DDBJ databases">
        <title>Long-read-based genome assembly of the green algal bacterivore Cymbomonas tetramitiformis.</title>
        <authorList>
            <person name="Gyaltshen Y."/>
            <person name="Rozenberg A."/>
            <person name="Paasch A."/>
            <person name="Burns J.A."/>
            <person name="Warring S."/>
            <person name="Larson R."/>
            <person name="Maurer-Alcala X."/>
            <person name="Dacks J."/>
            <person name="Kim E."/>
        </authorList>
    </citation>
    <scope>NUCLEOTIDE SEQUENCE</scope>
    <source>
        <strain evidence="7">PLY_AMNH</strain>
    </source>
</reference>
<organism evidence="7 9">
    <name type="scientific">Cymbomonas tetramitiformis</name>
    <dbReference type="NCBI Taxonomy" id="36881"/>
    <lineage>
        <taxon>Eukaryota</taxon>
        <taxon>Viridiplantae</taxon>
        <taxon>Chlorophyta</taxon>
        <taxon>Pyramimonadophyceae</taxon>
        <taxon>Pyramimonadales</taxon>
        <taxon>Pyramimonadaceae</taxon>
        <taxon>Cymbomonas</taxon>
    </lineage>
</organism>